<evidence type="ECO:0000313" key="2">
    <source>
        <dbReference type="Proteomes" id="UP000054272"/>
    </source>
</evidence>
<reference evidence="1 2" key="1">
    <citation type="submission" date="2015-01" db="EMBL/GenBank/DDBJ databases">
        <title>The Genome Sequence of Cryptococcus gattii EJB2.</title>
        <authorList>
            <consortium name="The Broad Institute Genomics Platform"/>
            <person name="Cuomo C."/>
            <person name="Litvintseva A."/>
            <person name="Chen Y."/>
            <person name="Heitman J."/>
            <person name="Sun S."/>
            <person name="Springer D."/>
            <person name="Dromer F."/>
            <person name="Young S."/>
            <person name="Zeng Q."/>
            <person name="Gargeya S."/>
            <person name="Abouelleil A."/>
            <person name="Alvarado L."/>
            <person name="Chapman S.B."/>
            <person name="Gainer-Dewar J."/>
            <person name="Goldberg J."/>
            <person name="Griggs A."/>
            <person name="Gujja S."/>
            <person name="Hansen M."/>
            <person name="Howarth C."/>
            <person name="Imamovic A."/>
            <person name="Larimer J."/>
            <person name="Murphy C."/>
            <person name="Naylor J."/>
            <person name="Pearson M."/>
            <person name="Priest M."/>
            <person name="Roberts A."/>
            <person name="Saif S."/>
            <person name="Shea T."/>
            <person name="Sykes S."/>
            <person name="Wortman J."/>
            <person name="Nusbaum C."/>
            <person name="Birren B."/>
        </authorList>
    </citation>
    <scope>NUCLEOTIDE SEQUENCE [LARGE SCALE GENOMIC DNA]</scope>
    <source>
        <strain evidence="1 2">EJB2</strain>
    </source>
</reference>
<dbReference type="EMBL" id="KN848765">
    <property type="protein sequence ID" value="KIR77044.1"/>
    <property type="molecule type" value="Genomic_DNA"/>
</dbReference>
<sequence>MSSSFPSGGICRSLGKYFLFQQKLLSIAYSCAGLITERDSTHGSLAKIRTIYEGIPMGYIVTSILHDPLSCFGLSIHVAVRLPVSATVSYKDVKDCYVLEQTLIRLAWNAALSKLENGKSPRKAVKNVRKVLARAIKSIQGMIGTAAYFRFAHVHYNKVPTYWAVVCSLKKPPVAERWVSELEKRRVDFMKSLECTLGALARDQWTTEQKDTSSKIDCLPYDGKQTFQMVKNEGETKKRNTKISVARKLSRNLS</sequence>
<proteinExistence type="predicted"/>
<name>A0ABR5BN40_9TREE</name>
<evidence type="ECO:0000313" key="1">
    <source>
        <dbReference type="EMBL" id="KIR77044.1"/>
    </source>
</evidence>
<organism evidence="1 2">
    <name type="scientific">Cryptococcus gattii EJB2</name>
    <dbReference type="NCBI Taxonomy" id="1296103"/>
    <lineage>
        <taxon>Eukaryota</taxon>
        <taxon>Fungi</taxon>
        <taxon>Dikarya</taxon>
        <taxon>Basidiomycota</taxon>
        <taxon>Agaricomycotina</taxon>
        <taxon>Tremellomycetes</taxon>
        <taxon>Tremellales</taxon>
        <taxon>Cryptococcaceae</taxon>
        <taxon>Cryptococcus</taxon>
        <taxon>Cryptococcus gattii species complex</taxon>
    </lineage>
</organism>
<gene>
    <name evidence="1" type="ORF">I306_05982</name>
</gene>
<accession>A0ABR5BN40</accession>
<protein>
    <submittedName>
        <fullName evidence="1">Uncharacterized protein</fullName>
    </submittedName>
</protein>
<dbReference type="Proteomes" id="UP000054272">
    <property type="component" value="Unassembled WGS sequence"/>
</dbReference>
<keyword evidence="2" id="KW-1185">Reference proteome</keyword>